<evidence type="ECO:0000313" key="3">
    <source>
        <dbReference type="Proteomes" id="UP000288805"/>
    </source>
</evidence>
<comment type="caution">
    <text evidence="1">The sequence shown here is derived from an EMBL/GenBank/DDBJ whole genome shotgun (WGS) entry which is preliminary data.</text>
</comment>
<evidence type="ECO:0000313" key="1">
    <source>
        <dbReference type="EMBL" id="RVW48809.1"/>
    </source>
</evidence>
<proteinExistence type="predicted"/>
<dbReference type="Proteomes" id="UP000288805">
    <property type="component" value="Unassembled WGS sequence"/>
</dbReference>
<gene>
    <name evidence="2" type="ORF">CK203_009723</name>
    <name evidence="1" type="ORF">CK203_104319</name>
</gene>
<sequence length="65" mass="7495">MGKLKATSKEAWVADLWSHSNDRGAWSPRFSRHLNDWEIQDVERFFARLLGKGVDEGGEDKVCFN</sequence>
<dbReference type="EMBL" id="QGNW01000026">
    <property type="protein sequence ID" value="RVX12867.1"/>
    <property type="molecule type" value="Genomic_DNA"/>
</dbReference>
<name>A0A438EM48_VITVI</name>
<protein>
    <submittedName>
        <fullName evidence="1">Uncharacterized protein</fullName>
    </submittedName>
</protein>
<organism evidence="1 3">
    <name type="scientific">Vitis vinifera</name>
    <name type="common">Grape</name>
    <dbReference type="NCBI Taxonomy" id="29760"/>
    <lineage>
        <taxon>Eukaryota</taxon>
        <taxon>Viridiplantae</taxon>
        <taxon>Streptophyta</taxon>
        <taxon>Embryophyta</taxon>
        <taxon>Tracheophyta</taxon>
        <taxon>Spermatophyta</taxon>
        <taxon>Magnoliopsida</taxon>
        <taxon>eudicotyledons</taxon>
        <taxon>Gunneridae</taxon>
        <taxon>Pentapetalae</taxon>
        <taxon>rosids</taxon>
        <taxon>Vitales</taxon>
        <taxon>Vitaceae</taxon>
        <taxon>Viteae</taxon>
        <taxon>Vitis</taxon>
    </lineage>
</organism>
<accession>A0A438EM48</accession>
<evidence type="ECO:0000313" key="2">
    <source>
        <dbReference type="EMBL" id="RVX12867.1"/>
    </source>
</evidence>
<dbReference type="EMBL" id="QGNW01001242">
    <property type="protein sequence ID" value="RVW48809.1"/>
    <property type="molecule type" value="Genomic_DNA"/>
</dbReference>
<reference evidence="1 3" key="1">
    <citation type="journal article" date="2018" name="PLoS Genet.">
        <title>Population sequencing reveals clonal diversity and ancestral inbreeding in the grapevine cultivar Chardonnay.</title>
        <authorList>
            <person name="Roach M.J."/>
            <person name="Johnson D.L."/>
            <person name="Bohlmann J."/>
            <person name="van Vuuren H.J."/>
            <person name="Jones S.J."/>
            <person name="Pretorius I.S."/>
            <person name="Schmidt S.A."/>
            <person name="Borneman A.R."/>
        </authorList>
    </citation>
    <scope>NUCLEOTIDE SEQUENCE [LARGE SCALE GENOMIC DNA]</scope>
    <source>
        <strain evidence="3">cv. Chardonnay</strain>
        <strain evidence="1">I10V1</strain>
        <tissue evidence="1">Leaf</tissue>
    </source>
</reference>
<dbReference type="AlphaFoldDB" id="A0A438EM48"/>